<evidence type="ECO:0000256" key="1">
    <source>
        <dbReference type="ARBA" id="ARBA00004651"/>
    </source>
</evidence>
<reference evidence="15" key="1">
    <citation type="submission" date="2020-10" db="EMBL/GenBank/DDBJ databases">
        <authorList>
            <person name="Gilroy R."/>
        </authorList>
    </citation>
    <scope>NUCLEOTIDE SEQUENCE</scope>
    <source>
        <strain evidence="15">F6-4510</strain>
    </source>
</reference>
<keyword evidence="10 12" id="KW-0472">Membrane</keyword>
<evidence type="ECO:0000256" key="6">
    <source>
        <dbReference type="ARBA" id="ARBA00022683"/>
    </source>
</evidence>
<feature type="transmembrane region" description="Helical" evidence="12">
    <location>
        <begin position="176"/>
        <end position="194"/>
    </location>
</feature>
<dbReference type="Pfam" id="PF00367">
    <property type="entry name" value="PTS_EIIB"/>
    <property type="match status" value="1"/>
</dbReference>
<feature type="domain" description="PTS EIIC type-1" evidence="14">
    <location>
        <begin position="111"/>
        <end position="268"/>
    </location>
</feature>
<comment type="subcellular location">
    <subcellularLocation>
        <location evidence="1">Cell membrane</location>
        <topology evidence="1">Multi-pass membrane protein</topology>
    </subcellularLocation>
</comment>
<evidence type="ECO:0000256" key="11">
    <source>
        <dbReference type="PROSITE-ProRule" id="PRU00421"/>
    </source>
</evidence>
<dbReference type="FunFam" id="3.30.1360.60:FF:000001">
    <property type="entry name" value="PTS system glucose-specific IIBC component PtsG"/>
    <property type="match status" value="1"/>
</dbReference>
<dbReference type="InterPro" id="IPR013013">
    <property type="entry name" value="PTS_EIIC_1"/>
</dbReference>
<dbReference type="InterPro" id="IPR003352">
    <property type="entry name" value="PTS_EIIC"/>
</dbReference>
<evidence type="ECO:0000256" key="2">
    <source>
        <dbReference type="ARBA" id="ARBA00022448"/>
    </source>
</evidence>
<evidence type="ECO:0000256" key="12">
    <source>
        <dbReference type="SAM" id="Phobius"/>
    </source>
</evidence>
<dbReference type="GO" id="GO:0008982">
    <property type="term" value="F:protein-N(PI)-phosphohistidine-sugar phosphotransferase activity"/>
    <property type="evidence" value="ECO:0007669"/>
    <property type="project" value="InterPro"/>
</dbReference>
<keyword evidence="5" id="KW-0808">Transferase</keyword>
<dbReference type="PROSITE" id="PS01035">
    <property type="entry name" value="PTS_EIIB_TYPE_1_CYS"/>
    <property type="match status" value="1"/>
</dbReference>
<dbReference type="PROSITE" id="PS51103">
    <property type="entry name" value="PTS_EIIC_TYPE_1"/>
    <property type="match status" value="1"/>
</dbReference>
<evidence type="ECO:0000256" key="7">
    <source>
        <dbReference type="ARBA" id="ARBA00022692"/>
    </source>
</evidence>
<dbReference type="CDD" id="cd00212">
    <property type="entry name" value="PTS_IIB_glc"/>
    <property type="match status" value="1"/>
</dbReference>
<evidence type="ECO:0000256" key="10">
    <source>
        <dbReference type="ARBA" id="ARBA00023136"/>
    </source>
</evidence>
<sequence>MKKEPKVSAKQVLEGLGGKDNIETVSHCATRLRLTVKDESIIDKKAVEDAEGASGYFVKSGQHQVIFGTGYVGKVCTEFKKLCGIDDDVTISTKETSKNNKNTNKFQDITRTISDVFIPIIPVLLATGILMGLQGLITTLGYNMSAEFNSIFSVLTGTAYTFIPVLVTWSACKKFGGSPVFGIVLGLMLVSPSLPDKWDVVNGVAEALKINIAGIDFNITGYQSSVIPALFLGWFCAFIENKLRKIVPDILEMLIVPFVTLLTSLLLG</sequence>
<dbReference type="Proteomes" id="UP000823611">
    <property type="component" value="Unassembled WGS sequence"/>
</dbReference>
<keyword evidence="4" id="KW-0762">Sugar transport</keyword>
<dbReference type="GO" id="GO:0090589">
    <property type="term" value="F:protein-phosphocysteine-trehalose phosphotransferase system transporter activity"/>
    <property type="evidence" value="ECO:0007669"/>
    <property type="project" value="TreeGrafter"/>
</dbReference>
<evidence type="ECO:0000256" key="9">
    <source>
        <dbReference type="ARBA" id="ARBA00022989"/>
    </source>
</evidence>
<feature type="non-terminal residue" evidence="15">
    <location>
        <position position="268"/>
    </location>
</feature>
<dbReference type="GO" id="GO:0005886">
    <property type="term" value="C:plasma membrane"/>
    <property type="evidence" value="ECO:0007669"/>
    <property type="project" value="UniProtKB-SubCell"/>
</dbReference>
<dbReference type="InterPro" id="IPR050558">
    <property type="entry name" value="PTS_Sugar-Specific_Components"/>
</dbReference>
<evidence type="ECO:0000313" key="15">
    <source>
        <dbReference type="EMBL" id="MBO8433940.1"/>
    </source>
</evidence>
<evidence type="ECO:0000256" key="3">
    <source>
        <dbReference type="ARBA" id="ARBA00022475"/>
    </source>
</evidence>
<feature type="transmembrane region" description="Helical" evidence="12">
    <location>
        <begin position="219"/>
        <end position="238"/>
    </location>
</feature>
<dbReference type="SUPFAM" id="SSF55604">
    <property type="entry name" value="Glucose permease domain IIB"/>
    <property type="match status" value="1"/>
</dbReference>
<dbReference type="InterPro" id="IPR001996">
    <property type="entry name" value="PTS_IIB_1"/>
</dbReference>
<proteinExistence type="predicted"/>
<evidence type="ECO:0000256" key="4">
    <source>
        <dbReference type="ARBA" id="ARBA00022597"/>
    </source>
</evidence>
<evidence type="ECO:0000256" key="8">
    <source>
        <dbReference type="ARBA" id="ARBA00022777"/>
    </source>
</evidence>
<dbReference type="PROSITE" id="PS51098">
    <property type="entry name" value="PTS_EIIB_TYPE_1"/>
    <property type="match status" value="1"/>
</dbReference>
<feature type="active site" description="Phosphocysteine intermediate; for EIIB activity" evidence="11">
    <location>
        <position position="28"/>
    </location>
</feature>
<evidence type="ECO:0000256" key="5">
    <source>
        <dbReference type="ARBA" id="ARBA00022679"/>
    </source>
</evidence>
<dbReference type="InterPro" id="IPR036878">
    <property type="entry name" value="Glu_permease_IIB"/>
</dbReference>
<keyword evidence="9 12" id="KW-1133">Transmembrane helix</keyword>
<feature type="transmembrane region" description="Helical" evidence="12">
    <location>
        <begin position="250"/>
        <end position="267"/>
    </location>
</feature>
<feature type="transmembrane region" description="Helical" evidence="12">
    <location>
        <begin position="149"/>
        <end position="169"/>
    </location>
</feature>
<dbReference type="PANTHER" id="PTHR30175">
    <property type="entry name" value="PHOSPHOTRANSFERASE SYSTEM TRANSPORT PROTEIN"/>
    <property type="match status" value="1"/>
</dbReference>
<dbReference type="GO" id="GO:0015771">
    <property type="term" value="P:trehalose transport"/>
    <property type="evidence" value="ECO:0007669"/>
    <property type="project" value="TreeGrafter"/>
</dbReference>
<evidence type="ECO:0000259" key="14">
    <source>
        <dbReference type="PROSITE" id="PS51103"/>
    </source>
</evidence>
<dbReference type="Pfam" id="PF02378">
    <property type="entry name" value="PTS_EIIC"/>
    <property type="match status" value="1"/>
</dbReference>
<keyword evidence="8" id="KW-0418">Kinase</keyword>
<dbReference type="AlphaFoldDB" id="A0A9D9H0G6"/>
<dbReference type="InterPro" id="IPR018113">
    <property type="entry name" value="PTrfase_EIIB_Cys"/>
</dbReference>
<feature type="transmembrane region" description="Helical" evidence="12">
    <location>
        <begin position="116"/>
        <end position="137"/>
    </location>
</feature>
<dbReference type="EMBL" id="JADIMX010000027">
    <property type="protein sequence ID" value="MBO8433940.1"/>
    <property type="molecule type" value="Genomic_DNA"/>
</dbReference>
<name>A0A9D9H0G6_9FIRM</name>
<dbReference type="GO" id="GO:0016301">
    <property type="term" value="F:kinase activity"/>
    <property type="evidence" value="ECO:0007669"/>
    <property type="project" value="UniProtKB-KW"/>
</dbReference>
<reference evidence="15" key="2">
    <citation type="journal article" date="2021" name="PeerJ">
        <title>Extensive microbial diversity within the chicken gut microbiome revealed by metagenomics and culture.</title>
        <authorList>
            <person name="Gilroy R."/>
            <person name="Ravi A."/>
            <person name="Getino M."/>
            <person name="Pursley I."/>
            <person name="Horton D.L."/>
            <person name="Alikhan N.F."/>
            <person name="Baker D."/>
            <person name="Gharbi K."/>
            <person name="Hall N."/>
            <person name="Watson M."/>
            <person name="Adriaenssens E.M."/>
            <person name="Foster-Nyarko E."/>
            <person name="Jarju S."/>
            <person name="Secka A."/>
            <person name="Antonio M."/>
            <person name="Oren A."/>
            <person name="Chaudhuri R.R."/>
            <person name="La Ragione R."/>
            <person name="Hildebrand F."/>
            <person name="Pallen M.J."/>
        </authorList>
    </citation>
    <scope>NUCLEOTIDE SEQUENCE</scope>
    <source>
        <strain evidence="15">F6-4510</strain>
    </source>
</reference>
<keyword evidence="7 12" id="KW-0812">Transmembrane</keyword>
<keyword evidence="2" id="KW-0813">Transport</keyword>
<keyword evidence="6" id="KW-0598">Phosphotransferase system</keyword>
<feature type="domain" description="PTS EIIB type-1" evidence="13">
    <location>
        <begin position="6"/>
        <end position="89"/>
    </location>
</feature>
<dbReference type="PANTHER" id="PTHR30175:SF7">
    <property type="entry name" value="NEGATIVE REGULATOR OF SACY ACTIVITY"/>
    <property type="match status" value="1"/>
</dbReference>
<protein>
    <submittedName>
        <fullName evidence="15">PTS transporter subunit EIIC</fullName>
    </submittedName>
</protein>
<dbReference type="Gene3D" id="3.30.1360.60">
    <property type="entry name" value="Glucose permease domain IIB"/>
    <property type="match status" value="1"/>
</dbReference>
<evidence type="ECO:0000313" key="16">
    <source>
        <dbReference type="Proteomes" id="UP000823611"/>
    </source>
</evidence>
<gene>
    <name evidence="15" type="ORF">IAC55_01290</name>
</gene>
<keyword evidence="3" id="KW-1003">Cell membrane</keyword>
<dbReference type="GO" id="GO:0009401">
    <property type="term" value="P:phosphoenolpyruvate-dependent sugar phosphotransferase system"/>
    <property type="evidence" value="ECO:0007669"/>
    <property type="project" value="UniProtKB-KW"/>
</dbReference>
<evidence type="ECO:0000259" key="13">
    <source>
        <dbReference type="PROSITE" id="PS51098"/>
    </source>
</evidence>
<comment type="caution">
    <text evidence="15">The sequence shown here is derived from an EMBL/GenBank/DDBJ whole genome shotgun (WGS) entry which is preliminary data.</text>
</comment>
<accession>A0A9D9H0G6</accession>
<organism evidence="15 16">
    <name type="scientific">Candidatus Fimicola merdigallinarum</name>
    <dbReference type="NCBI Taxonomy" id="2840819"/>
    <lineage>
        <taxon>Bacteria</taxon>
        <taxon>Bacillati</taxon>
        <taxon>Bacillota</taxon>
        <taxon>Clostridia</taxon>
        <taxon>Lachnospirales</taxon>
        <taxon>Lachnospiraceae</taxon>
        <taxon>Lachnospiraceae incertae sedis</taxon>
        <taxon>Candidatus Fimicola</taxon>
    </lineage>
</organism>